<evidence type="ECO:0000256" key="1">
    <source>
        <dbReference type="SAM" id="MobiDB-lite"/>
    </source>
</evidence>
<reference evidence="2 3" key="1">
    <citation type="submission" date="2024-03" db="EMBL/GenBank/DDBJ databases">
        <title>Aureococcus anophagefferens CCMP1851 and Kratosvirus quantuckense: Draft genome of a second virus-susceptible host strain in the model system.</title>
        <authorList>
            <person name="Chase E."/>
            <person name="Truchon A.R."/>
            <person name="Schepens W."/>
            <person name="Wilhelm S.W."/>
        </authorList>
    </citation>
    <scope>NUCLEOTIDE SEQUENCE [LARGE SCALE GENOMIC DNA]</scope>
    <source>
        <strain evidence="2 3">CCMP1851</strain>
    </source>
</reference>
<feature type="region of interest" description="Disordered" evidence="1">
    <location>
        <begin position="196"/>
        <end position="220"/>
    </location>
</feature>
<comment type="caution">
    <text evidence="2">The sequence shown here is derived from an EMBL/GenBank/DDBJ whole genome shotgun (WGS) entry which is preliminary data.</text>
</comment>
<dbReference type="EMBL" id="JBBJCI010000034">
    <property type="protein sequence ID" value="KAK7253751.1"/>
    <property type="molecule type" value="Genomic_DNA"/>
</dbReference>
<sequence length="555" mass="58925">MAPAVVKMVAMPDAFEDSSKPPTTAPRSPANLLFPRAEPYRPPKAAQDAHINLLTYTREPPTRPFMSTGLAPTELDRHIRKAALLPGPGAYHPRLDAVAQRIRHVNIKETKSTSSPLLALARRKFPGPGAYEVAGDISRAAGVRFTRDLRSALGAREKTPGPGAYSVTRPSTSGGRMGPVPVPCDPLKRRQFADDGVAPGPDHYEPRRPKTAGGKIVSGSSRESAFDVAMRLRGEEPGPGHYDYGLAAAALERSDLGVTMSRAAPPSDLERTMARAALEPGPGAYRLPVSDRSPVAVKYKGPKGKHFDYYVPGPGDYDPSRIHVDPSAFFGSVTTADSYMALAEQKGLRTPGPGAYDVLRPASSADDRGDGRRPASRPSSSEPGARFSTAPRNDAFAERMAGIYRGVPGPGAYNPPDGRKSNNPMAWLGSTLARRVVPNDVPGPGRYNPDKPDSRGTVNLGGTSARLGNLNVPNENPGPGAYRVDGDIMIPTFSVIGHMGSGTVKGDPSFEATLQRAASTPGPSDYSISSTLNRSGGRFAYTLNLDDDDDATVET</sequence>
<feature type="region of interest" description="Disordered" evidence="1">
    <location>
        <begin position="436"/>
        <end position="458"/>
    </location>
</feature>
<dbReference type="InterPro" id="IPR051291">
    <property type="entry name" value="CIMAP"/>
</dbReference>
<proteinExistence type="predicted"/>
<gene>
    <name evidence="2" type="ORF">SO694_00002531</name>
</gene>
<dbReference type="PANTHER" id="PTHR21580">
    <property type="entry name" value="SHIPPO-1-RELATED"/>
    <property type="match status" value="1"/>
</dbReference>
<evidence type="ECO:0008006" key="4">
    <source>
        <dbReference type="Google" id="ProtNLM"/>
    </source>
</evidence>
<feature type="region of interest" description="Disordered" evidence="1">
    <location>
        <begin position="406"/>
        <end position="425"/>
    </location>
</feature>
<protein>
    <recommendedName>
        <fullName evidence="4">Sperm-tail PG-rich repeat-containing protein 2</fullName>
    </recommendedName>
</protein>
<dbReference type="InterPro" id="IPR010736">
    <property type="entry name" value="SHIPPO-rpt"/>
</dbReference>
<keyword evidence="3" id="KW-1185">Reference proteome</keyword>
<organism evidence="2 3">
    <name type="scientific">Aureococcus anophagefferens</name>
    <name type="common">Harmful bloom alga</name>
    <dbReference type="NCBI Taxonomy" id="44056"/>
    <lineage>
        <taxon>Eukaryota</taxon>
        <taxon>Sar</taxon>
        <taxon>Stramenopiles</taxon>
        <taxon>Ochrophyta</taxon>
        <taxon>Pelagophyceae</taxon>
        <taxon>Pelagomonadales</taxon>
        <taxon>Pelagomonadaceae</taxon>
        <taxon>Aureococcus</taxon>
    </lineage>
</organism>
<accession>A0ABR1GD68</accession>
<feature type="region of interest" description="Disordered" evidence="1">
    <location>
        <begin position="13"/>
        <end position="44"/>
    </location>
</feature>
<evidence type="ECO:0000313" key="3">
    <source>
        <dbReference type="Proteomes" id="UP001363151"/>
    </source>
</evidence>
<feature type="region of interest" description="Disordered" evidence="1">
    <location>
        <begin position="350"/>
        <end position="392"/>
    </location>
</feature>
<evidence type="ECO:0000313" key="2">
    <source>
        <dbReference type="EMBL" id="KAK7253751.1"/>
    </source>
</evidence>
<dbReference type="Pfam" id="PF07004">
    <property type="entry name" value="SHIPPO-rpt"/>
    <property type="match status" value="6"/>
</dbReference>
<dbReference type="Proteomes" id="UP001363151">
    <property type="component" value="Unassembled WGS sequence"/>
</dbReference>
<dbReference type="PANTHER" id="PTHR21580:SF28">
    <property type="entry name" value="BOREALIN N-TERMINAL DOMAIN-CONTAINING PROTEIN-RELATED"/>
    <property type="match status" value="1"/>
</dbReference>
<feature type="region of interest" description="Disordered" evidence="1">
    <location>
        <begin position="155"/>
        <end position="179"/>
    </location>
</feature>
<name>A0ABR1GD68_AURAN</name>
<feature type="compositionally biased region" description="Low complexity" evidence="1">
    <location>
        <begin position="376"/>
        <end position="386"/>
    </location>
</feature>